<keyword evidence="3" id="KW-1185">Reference proteome</keyword>
<evidence type="ECO:0000256" key="1">
    <source>
        <dbReference type="SAM" id="MobiDB-lite"/>
    </source>
</evidence>
<dbReference type="Proteomes" id="UP000824120">
    <property type="component" value="Chromosome 5"/>
</dbReference>
<feature type="compositionally biased region" description="Basic and acidic residues" evidence="1">
    <location>
        <begin position="158"/>
        <end position="169"/>
    </location>
</feature>
<name>A0A9J5Z3E3_SOLCO</name>
<dbReference type="OrthoDB" id="1327282at2759"/>
<dbReference type="EMBL" id="JACXVP010000005">
    <property type="protein sequence ID" value="KAG5605598.1"/>
    <property type="molecule type" value="Genomic_DNA"/>
</dbReference>
<feature type="region of interest" description="Disordered" evidence="1">
    <location>
        <begin position="151"/>
        <end position="178"/>
    </location>
</feature>
<organism evidence="2 3">
    <name type="scientific">Solanum commersonii</name>
    <name type="common">Commerson's wild potato</name>
    <name type="synonym">Commerson's nightshade</name>
    <dbReference type="NCBI Taxonomy" id="4109"/>
    <lineage>
        <taxon>Eukaryota</taxon>
        <taxon>Viridiplantae</taxon>
        <taxon>Streptophyta</taxon>
        <taxon>Embryophyta</taxon>
        <taxon>Tracheophyta</taxon>
        <taxon>Spermatophyta</taxon>
        <taxon>Magnoliopsida</taxon>
        <taxon>eudicotyledons</taxon>
        <taxon>Gunneridae</taxon>
        <taxon>Pentapetalae</taxon>
        <taxon>asterids</taxon>
        <taxon>lamiids</taxon>
        <taxon>Solanales</taxon>
        <taxon>Solanaceae</taxon>
        <taxon>Solanoideae</taxon>
        <taxon>Solaneae</taxon>
        <taxon>Solanum</taxon>
    </lineage>
</organism>
<accession>A0A9J5Z3E3</accession>
<feature type="compositionally biased region" description="Basic and acidic residues" evidence="1">
    <location>
        <begin position="39"/>
        <end position="63"/>
    </location>
</feature>
<evidence type="ECO:0000313" key="2">
    <source>
        <dbReference type="EMBL" id="KAG5605598.1"/>
    </source>
</evidence>
<dbReference type="AlphaFoldDB" id="A0A9J5Z3E3"/>
<proteinExistence type="predicted"/>
<reference evidence="2 3" key="1">
    <citation type="submission" date="2020-09" db="EMBL/GenBank/DDBJ databases">
        <title>De no assembly of potato wild relative species, Solanum commersonii.</title>
        <authorList>
            <person name="Cho K."/>
        </authorList>
    </citation>
    <scope>NUCLEOTIDE SEQUENCE [LARGE SCALE GENOMIC DNA]</scope>
    <source>
        <strain evidence="2">LZ3.2</strain>
        <tissue evidence="2">Leaf</tissue>
    </source>
</reference>
<comment type="caution">
    <text evidence="2">The sequence shown here is derived from an EMBL/GenBank/DDBJ whole genome shotgun (WGS) entry which is preliminary data.</text>
</comment>
<gene>
    <name evidence="2" type="ORF">H5410_027090</name>
</gene>
<evidence type="ECO:0000313" key="3">
    <source>
        <dbReference type="Proteomes" id="UP000824120"/>
    </source>
</evidence>
<feature type="region of interest" description="Disordered" evidence="1">
    <location>
        <begin position="39"/>
        <end position="84"/>
    </location>
</feature>
<protein>
    <submittedName>
        <fullName evidence="2">Uncharacterized protein</fullName>
    </submittedName>
</protein>
<feature type="region of interest" description="Disordered" evidence="1">
    <location>
        <begin position="268"/>
        <end position="299"/>
    </location>
</feature>
<sequence length="299" mass="34063">MSNLPNNVQMDIEDESTRAIRTFKGYNIYECKIMHPELAREKIDNKEDDNKMKEPNKEGEEKNKNHKKSHEARINQHTGSFPRKLASGKLVGNLEDWNEVTSKRKKGKVYPLGWRDNGDLSALVDEVIDIAAGDIIDNLVGKIIQEDASQSLENIQDDENKTEHIKDIGEQEDSDNTTREEEVQVANNLQLAVIQEEYTVLTIRNKVRDIDQMPDQVLPLQIDESQLCLGNIESPNLTLHNIILKEVKEDQIMPEADLSPRTIIAIKTSRKGKKHGNGENSQPSRVQPKRTIITPNKFK</sequence>